<dbReference type="Gene3D" id="3.40.640.10">
    <property type="entry name" value="Type I PLP-dependent aspartate aminotransferase-like (Major domain)"/>
    <property type="match status" value="1"/>
</dbReference>
<evidence type="ECO:0000256" key="2">
    <source>
        <dbReference type="ARBA" id="ARBA00010447"/>
    </source>
</evidence>
<sequence>MIYLDNAATSWPKPNQVWDEITRVGKTFGANPGRGGHRMGIDVSRLIYEVRTKVARLFHFPNPLRVVFTNNATEAINISLFGLLQPGDHVITTSIEHNAMIRPLMALRQTGVEVTFLQGDQYGRIHPEEVKQACQKNTKLLAFAHGSNVIGTVQDVEQLAKQAKELGLYVMVDAAQTAGLLPIDMQRWGIDLLAFPGHKGLYGPQGIGGLCIGDDLHLKPLVYGGTGSQSEREEQPEHYPDRLESGTLNTPGIAGLGEGIAFIEKIGIRTMMKREEELIQRLMDQLNQNKAIRIYGPPAGENRTPVVSITIDGVEVNAIGFILDQVYQIAVRAGLHCAPQAHRRIGTLPEGTVRISPSYFTTEEEIDQVAKALHEITAEKRT</sequence>
<evidence type="ECO:0000256" key="3">
    <source>
        <dbReference type="ARBA" id="ARBA00012239"/>
    </source>
</evidence>
<comment type="caution">
    <text evidence="9">The sequence shown here is derived from an EMBL/GenBank/DDBJ whole genome shotgun (WGS) entry which is preliminary data.</text>
</comment>
<evidence type="ECO:0000313" key="10">
    <source>
        <dbReference type="Proteomes" id="UP000294813"/>
    </source>
</evidence>
<dbReference type="GO" id="GO:0006534">
    <property type="term" value="P:cysteine metabolic process"/>
    <property type="evidence" value="ECO:0007669"/>
    <property type="project" value="InterPro"/>
</dbReference>
<dbReference type="InterPro" id="IPR015421">
    <property type="entry name" value="PyrdxlP-dep_Trfase_major"/>
</dbReference>
<proteinExistence type="inferred from homology"/>
<evidence type="ECO:0000259" key="8">
    <source>
        <dbReference type="Pfam" id="PF00266"/>
    </source>
</evidence>
<gene>
    <name evidence="9" type="ORF">EDD73_11442</name>
</gene>
<comment type="similarity">
    <text evidence="2">Belongs to the class-V pyridoxal-phosphate-dependent aminotransferase family. Csd subfamily.</text>
</comment>
<dbReference type="GO" id="GO:0030170">
    <property type="term" value="F:pyridoxal phosphate binding"/>
    <property type="evidence" value="ECO:0007669"/>
    <property type="project" value="InterPro"/>
</dbReference>
<dbReference type="OrthoDB" id="9804366at2"/>
<dbReference type="InterPro" id="IPR016454">
    <property type="entry name" value="Cysteine_dSase"/>
</dbReference>
<feature type="region of interest" description="Disordered" evidence="7">
    <location>
        <begin position="223"/>
        <end position="247"/>
    </location>
</feature>
<protein>
    <recommendedName>
        <fullName evidence="3">cysteine desulfurase</fullName>
        <ecNumber evidence="3">2.8.1.7</ecNumber>
    </recommendedName>
</protein>
<evidence type="ECO:0000313" key="9">
    <source>
        <dbReference type="EMBL" id="TCP63894.1"/>
    </source>
</evidence>
<feature type="domain" description="Aminotransferase class V" evidence="8">
    <location>
        <begin position="2"/>
        <end position="369"/>
    </location>
</feature>
<keyword evidence="5" id="KW-0663">Pyridoxal phosphate</keyword>
<comment type="cofactor">
    <cofactor evidence="1">
        <name>pyridoxal 5'-phosphate</name>
        <dbReference type="ChEBI" id="CHEBI:597326"/>
    </cofactor>
</comment>
<dbReference type="GO" id="GO:0031071">
    <property type="term" value="F:cysteine desulfurase activity"/>
    <property type="evidence" value="ECO:0007669"/>
    <property type="project" value="UniProtKB-EC"/>
</dbReference>
<dbReference type="PIRSF" id="PIRSF005572">
    <property type="entry name" value="NifS"/>
    <property type="match status" value="1"/>
</dbReference>
<dbReference type="PANTHER" id="PTHR43586:SF4">
    <property type="entry name" value="ISOPENICILLIN N EPIMERASE"/>
    <property type="match status" value="1"/>
</dbReference>
<evidence type="ECO:0000256" key="4">
    <source>
        <dbReference type="ARBA" id="ARBA00022679"/>
    </source>
</evidence>
<dbReference type="Proteomes" id="UP000294813">
    <property type="component" value="Unassembled WGS sequence"/>
</dbReference>
<dbReference type="InterPro" id="IPR010969">
    <property type="entry name" value="Cys_dSase-rel_unknwn_funct"/>
</dbReference>
<dbReference type="CDD" id="cd06453">
    <property type="entry name" value="SufS_like"/>
    <property type="match status" value="1"/>
</dbReference>
<evidence type="ECO:0000256" key="7">
    <source>
        <dbReference type="SAM" id="MobiDB-lite"/>
    </source>
</evidence>
<evidence type="ECO:0000256" key="5">
    <source>
        <dbReference type="ARBA" id="ARBA00022898"/>
    </source>
</evidence>
<comment type="catalytic activity">
    <reaction evidence="6">
        <text>(sulfur carrier)-H + L-cysteine = (sulfur carrier)-SH + L-alanine</text>
        <dbReference type="Rhea" id="RHEA:43892"/>
        <dbReference type="Rhea" id="RHEA-COMP:14737"/>
        <dbReference type="Rhea" id="RHEA-COMP:14739"/>
        <dbReference type="ChEBI" id="CHEBI:29917"/>
        <dbReference type="ChEBI" id="CHEBI:35235"/>
        <dbReference type="ChEBI" id="CHEBI:57972"/>
        <dbReference type="ChEBI" id="CHEBI:64428"/>
        <dbReference type="EC" id="2.8.1.7"/>
    </reaction>
</comment>
<keyword evidence="10" id="KW-1185">Reference proteome</keyword>
<dbReference type="InterPro" id="IPR015424">
    <property type="entry name" value="PyrdxlP-dep_Trfase"/>
</dbReference>
<dbReference type="SUPFAM" id="SSF53383">
    <property type="entry name" value="PLP-dependent transferases"/>
    <property type="match status" value="1"/>
</dbReference>
<dbReference type="InterPro" id="IPR010970">
    <property type="entry name" value="Cys_dSase_SufS"/>
</dbReference>
<name>A0A4R2RLQ6_9FIRM</name>
<accession>A0A4R2RLQ6</accession>
<dbReference type="PANTHER" id="PTHR43586">
    <property type="entry name" value="CYSTEINE DESULFURASE"/>
    <property type="match status" value="1"/>
</dbReference>
<feature type="compositionally biased region" description="Basic and acidic residues" evidence="7">
    <location>
        <begin position="230"/>
        <end position="244"/>
    </location>
</feature>
<dbReference type="EMBL" id="SLXT01000014">
    <property type="protein sequence ID" value="TCP63894.1"/>
    <property type="molecule type" value="Genomic_DNA"/>
</dbReference>
<evidence type="ECO:0000256" key="6">
    <source>
        <dbReference type="ARBA" id="ARBA00050776"/>
    </source>
</evidence>
<evidence type="ECO:0000256" key="1">
    <source>
        <dbReference type="ARBA" id="ARBA00001933"/>
    </source>
</evidence>
<reference evidence="9 10" key="1">
    <citation type="submission" date="2019-03" db="EMBL/GenBank/DDBJ databases">
        <title>Genomic Encyclopedia of Type Strains, Phase IV (KMG-IV): sequencing the most valuable type-strain genomes for metagenomic binning, comparative biology and taxonomic classification.</title>
        <authorList>
            <person name="Goeker M."/>
        </authorList>
    </citation>
    <scope>NUCLEOTIDE SEQUENCE [LARGE SCALE GENOMIC DNA]</scope>
    <source>
        <strain evidence="9 10">DSM 11170</strain>
    </source>
</reference>
<dbReference type="Pfam" id="PF00266">
    <property type="entry name" value="Aminotran_5"/>
    <property type="match status" value="1"/>
</dbReference>
<organism evidence="9 10">
    <name type="scientific">Heliophilum fasciatum</name>
    <dbReference type="NCBI Taxonomy" id="35700"/>
    <lineage>
        <taxon>Bacteria</taxon>
        <taxon>Bacillati</taxon>
        <taxon>Bacillota</taxon>
        <taxon>Clostridia</taxon>
        <taxon>Eubacteriales</taxon>
        <taxon>Heliobacteriaceae</taxon>
        <taxon>Heliophilum</taxon>
    </lineage>
</organism>
<dbReference type="EC" id="2.8.1.7" evidence="3"/>
<dbReference type="Gene3D" id="3.90.1150.10">
    <property type="entry name" value="Aspartate Aminotransferase, domain 1"/>
    <property type="match status" value="1"/>
</dbReference>
<dbReference type="InterPro" id="IPR000192">
    <property type="entry name" value="Aminotrans_V_dom"/>
</dbReference>
<dbReference type="NCBIfam" id="TIGR01977">
    <property type="entry name" value="am_tr_V_EF2568"/>
    <property type="match status" value="1"/>
</dbReference>
<dbReference type="AlphaFoldDB" id="A0A4R2RLQ6"/>
<dbReference type="InterPro" id="IPR015422">
    <property type="entry name" value="PyrdxlP-dep_Trfase_small"/>
</dbReference>
<keyword evidence="4" id="KW-0808">Transferase</keyword>